<evidence type="ECO:0000256" key="3">
    <source>
        <dbReference type="ARBA" id="ARBA00023163"/>
    </source>
</evidence>
<dbReference type="GO" id="GO:0003677">
    <property type="term" value="F:DNA binding"/>
    <property type="evidence" value="ECO:0007669"/>
    <property type="project" value="UniProtKB-KW"/>
</dbReference>
<dbReference type="Gene3D" id="1.10.10.10">
    <property type="entry name" value="Winged helix-like DNA-binding domain superfamily/Winged helix DNA-binding domain"/>
    <property type="match status" value="1"/>
</dbReference>
<evidence type="ECO:0000256" key="1">
    <source>
        <dbReference type="ARBA" id="ARBA00023015"/>
    </source>
</evidence>
<dbReference type="PANTHER" id="PTHR42756:SF1">
    <property type="entry name" value="TRANSCRIPTIONAL REPRESSOR OF EMRAB OPERON"/>
    <property type="match status" value="1"/>
</dbReference>
<feature type="domain" description="HTH marR-type" evidence="4">
    <location>
        <begin position="21"/>
        <end position="159"/>
    </location>
</feature>
<dbReference type="InterPro" id="IPR000835">
    <property type="entry name" value="HTH_MarR-typ"/>
</dbReference>
<keyword evidence="6" id="KW-1185">Reference proteome</keyword>
<dbReference type="GO" id="GO:0003700">
    <property type="term" value="F:DNA-binding transcription factor activity"/>
    <property type="evidence" value="ECO:0007669"/>
    <property type="project" value="InterPro"/>
</dbReference>
<name>A0A1I0V8K0_9CLOT</name>
<dbReference type="STRING" id="84698.SAMN04488528_1001232"/>
<protein>
    <submittedName>
        <fullName evidence="5">DNA-binding transcriptional regulator, MarR family</fullName>
    </submittedName>
</protein>
<evidence type="ECO:0000256" key="2">
    <source>
        <dbReference type="ARBA" id="ARBA00023125"/>
    </source>
</evidence>
<dbReference type="RefSeq" id="WP_090037966.1">
    <property type="nucleotide sequence ID" value="NZ_FOKI01000001.1"/>
</dbReference>
<dbReference type="SMART" id="SM00347">
    <property type="entry name" value="HTH_MARR"/>
    <property type="match status" value="1"/>
</dbReference>
<dbReference type="OrthoDB" id="9799747at2"/>
<evidence type="ECO:0000313" key="5">
    <source>
        <dbReference type="EMBL" id="SFA72661.1"/>
    </source>
</evidence>
<organism evidence="5 6">
    <name type="scientific">Clostridium frigidicarnis</name>
    <dbReference type="NCBI Taxonomy" id="84698"/>
    <lineage>
        <taxon>Bacteria</taxon>
        <taxon>Bacillati</taxon>
        <taxon>Bacillota</taxon>
        <taxon>Clostridia</taxon>
        <taxon>Eubacteriales</taxon>
        <taxon>Clostridiaceae</taxon>
        <taxon>Clostridium</taxon>
    </lineage>
</organism>
<keyword evidence="2 5" id="KW-0238">DNA-binding</keyword>
<dbReference type="PROSITE" id="PS50995">
    <property type="entry name" value="HTH_MARR_2"/>
    <property type="match status" value="1"/>
</dbReference>
<reference evidence="5 6" key="1">
    <citation type="submission" date="2016-10" db="EMBL/GenBank/DDBJ databases">
        <authorList>
            <person name="de Groot N.N."/>
        </authorList>
    </citation>
    <scope>NUCLEOTIDE SEQUENCE [LARGE SCALE GENOMIC DNA]</scope>
    <source>
        <strain evidence="5 6">DSM 12271</strain>
    </source>
</reference>
<dbReference type="PROSITE" id="PS01117">
    <property type="entry name" value="HTH_MARR_1"/>
    <property type="match status" value="1"/>
</dbReference>
<proteinExistence type="predicted"/>
<evidence type="ECO:0000313" key="6">
    <source>
        <dbReference type="Proteomes" id="UP000198619"/>
    </source>
</evidence>
<dbReference type="Pfam" id="PF01047">
    <property type="entry name" value="MarR"/>
    <property type="match status" value="1"/>
</dbReference>
<evidence type="ECO:0000259" key="4">
    <source>
        <dbReference type="PROSITE" id="PS50995"/>
    </source>
</evidence>
<dbReference type="InterPro" id="IPR023187">
    <property type="entry name" value="Tscrpt_reg_MarR-type_CS"/>
</dbReference>
<dbReference type="InterPro" id="IPR036390">
    <property type="entry name" value="WH_DNA-bd_sf"/>
</dbReference>
<dbReference type="Proteomes" id="UP000198619">
    <property type="component" value="Unassembled WGS sequence"/>
</dbReference>
<dbReference type="AlphaFoldDB" id="A0A1I0V8K0"/>
<dbReference type="PANTHER" id="PTHR42756">
    <property type="entry name" value="TRANSCRIPTIONAL REGULATOR, MARR"/>
    <property type="match status" value="1"/>
</dbReference>
<gene>
    <name evidence="5" type="ORF">SAMN04488528_1001232</name>
</gene>
<sequence>MKKDNVNIIIDQWNKEIPNLNTTSMGVIGRLGRVLKYTERSLQKNYSSYNLNAGEFDVLATLKRSGEPYKLKPTELFNMLMITSGAMTNRIDTLEKKDLVRRVNDPLDRRAMFIELTENGHTLISEAIFKHIDLEDNLLSTLNSKEIEMLTGLLSKLLIAYEEDEVKK</sequence>
<dbReference type="EMBL" id="FOKI01000001">
    <property type="protein sequence ID" value="SFA72661.1"/>
    <property type="molecule type" value="Genomic_DNA"/>
</dbReference>
<keyword evidence="1" id="KW-0805">Transcription regulation</keyword>
<keyword evidence="3" id="KW-0804">Transcription</keyword>
<dbReference type="PRINTS" id="PR00598">
    <property type="entry name" value="HTHMARR"/>
</dbReference>
<dbReference type="InterPro" id="IPR036388">
    <property type="entry name" value="WH-like_DNA-bd_sf"/>
</dbReference>
<accession>A0A1I0V8K0</accession>
<dbReference type="SUPFAM" id="SSF46785">
    <property type="entry name" value="Winged helix' DNA-binding domain"/>
    <property type="match status" value="1"/>
</dbReference>